<organism evidence="1 2">
    <name type="scientific">Leptidea sinapis</name>
    <dbReference type="NCBI Taxonomy" id="189913"/>
    <lineage>
        <taxon>Eukaryota</taxon>
        <taxon>Metazoa</taxon>
        <taxon>Ecdysozoa</taxon>
        <taxon>Arthropoda</taxon>
        <taxon>Hexapoda</taxon>
        <taxon>Insecta</taxon>
        <taxon>Pterygota</taxon>
        <taxon>Neoptera</taxon>
        <taxon>Endopterygota</taxon>
        <taxon>Lepidoptera</taxon>
        <taxon>Glossata</taxon>
        <taxon>Ditrysia</taxon>
        <taxon>Papilionoidea</taxon>
        <taxon>Pieridae</taxon>
        <taxon>Dismorphiinae</taxon>
        <taxon>Leptidea</taxon>
    </lineage>
</organism>
<reference evidence="1 2" key="1">
    <citation type="submission" date="2017-07" db="EMBL/GenBank/DDBJ databases">
        <authorList>
            <person name="Talla V."/>
            <person name="Backstrom N."/>
        </authorList>
    </citation>
    <scope>NUCLEOTIDE SEQUENCE [LARGE SCALE GENOMIC DNA]</scope>
</reference>
<keyword evidence="2" id="KW-1185">Reference proteome</keyword>
<protein>
    <submittedName>
        <fullName evidence="1">Uncharacterized protein</fullName>
    </submittedName>
</protein>
<dbReference type="AlphaFoldDB" id="A0A5E4Q6E5"/>
<sequence>MRRTECWCASQCATQNTRLLVCVAVRHPEYTASHHTTQCVALCVSVRRSAPPSLTLDTASLGSASSPLLG</sequence>
<accession>A0A5E4Q6E5</accession>
<evidence type="ECO:0000313" key="1">
    <source>
        <dbReference type="EMBL" id="VVC93835.1"/>
    </source>
</evidence>
<evidence type="ECO:0000313" key="2">
    <source>
        <dbReference type="Proteomes" id="UP000324832"/>
    </source>
</evidence>
<dbReference type="Proteomes" id="UP000324832">
    <property type="component" value="Unassembled WGS sequence"/>
</dbReference>
<name>A0A5E4Q6E5_9NEOP</name>
<proteinExistence type="predicted"/>
<gene>
    <name evidence="1" type="ORF">LSINAPIS_LOCUS5936</name>
</gene>
<dbReference type="EMBL" id="FZQP02001782">
    <property type="protein sequence ID" value="VVC93835.1"/>
    <property type="molecule type" value="Genomic_DNA"/>
</dbReference>